<name>A0A402A141_9CHLR</name>
<evidence type="ECO:0000313" key="1">
    <source>
        <dbReference type="EMBL" id="GCE12776.1"/>
    </source>
</evidence>
<dbReference type="AlphaFoldDB" id="A0A402A141"/>
<proteinExistence type="predicted"/>
<gene>
    <name evidence="1" type="ORF">KTT_26350</name>
</gene>
<organism evidence="1 2">
    <name type="scientific">Tengunoibacter tsumagoiensis</name>
    <dbReference type="NCBI Taxonomy" id="2014871"/>
    <lineage>
        <taxon>Bacteria</taxon>
        <taxon>Bacillati</taxon>
        <taxon>Chloroflexota</taxon>
        <taxon>Ktedonobacteria</taxon>
        <taxon>Ktedonobacterales</taxon>
        <taxon>Dictyobacteraceae</taxon>
        <taxon>Tengunoibacter</taxon>
    </lineage>
</organism>
<sequence>MPRILIMPGLSSGLRIDIYNTSPAGLSYKVDFVNQDYHKPLTDGIESFMLVLRKVLSSKGKAEIFFDQANVTVVTKTYCSEG</sequence>
<dbReference type="Proteomes" id="UP000287352">
    <property type="component" value="Unassembled WGS sequence"/>
</dbReference>
<keyword evidence="2" id="KW-1185">Reference proteome</keyword>
<dbReference type="EMBL" id="BIFR01000001">
    <property type="protein sequence ID" value="GCE12776.1"/>
    <property type="molecule type" value="Genomic_DNA"/>
</dbReference>
<comment type="caution">
    <text evidence="1">The sequence shown here is derived from an EMBL/GenBank/DDBJ whole genome shotgun (WGS) entry which is preliminary data.</text>
</comment>
<accession>A0A402A141</accession>
<evidence type="ECO:0000313" key="2">
    <source>
        <dbReference type="Proteomes" id="UP000287352"/>
    </source>
</evidence>
<protein>
    <submittedName>
        <fullName evidence="1">Uncharacterized protein</fullName>
    </submittedName>
</protein>
<reference evidence="2" key="1">
    <citation type="submission" date="2018-12" db="EMBL/GenBank/DDBJ databases">
        <title>Tengunoibacter tsumagoiensis gen. nov., sp. nov., Dictyobacter kobayashii sp. nov., D. alpinus sp. nov., and D. joshuensis sp. nov. and description of Dictyobacteraceae fam. nov. within the order Ktedonobacterales isolated from Tengu-no-mugimeshi.</title>
        <authorList>
            <person name="Wang C.M."/>
            <person name="Zheng Y."/>
            <person name="Sakai Y."/>
            <person name="Toyoda A."/>
            <person name="Minakuchi Y."/>
            <person name="Abe K."/>
            <person name="Yokota A."/>
            <person name="Yabe S."/>
        </authorList>
    </citation>
    <scope>NUCLEOTIDE SEQUENCE [LARGE SCALE GENOMIC DNA]</scope>
    <source>
        <strain evidence="2">Uno3</strain>
    </source>
</reference>
<dbReference type="RefSeq" id="WP_126580365.1">
    <property type="nucleotide sequence ID" value="NZ_BIFR01000001.1"/>
</dbReference>